<reference evidence="6 7" key="1">
    <citation type="submission" date="2018-11" db="EMBL/GenBank/DDBJ databases">
        <title>Lysobacter cryohumiis sp. nov., isolated from soil in the Tianshan Mountains, Xinjiang, China.</title>
        <authorList>
            <person name="Luo Y."/>
            <person name="Sheng H."/>
        </authorList>
    </citation>
    <scope>NUCLEOTIDE SEQUENCE [LARGE SCALE GENOMIC DNA]</scope>
    <source>
        <strain evidence="6 7">ZS60</strain>
    </source>
</reference>
<name>A0A3M8SX31_9GAMM</name>
<feature type="region of interest" description="Disordered" evidence="4">
    <location>
        <begin position="527"/>
        <end position="561"/>
    </location>
</feature>
<dbReference type="OrthoDB" id="28717at2"/>
<accession>A0A3M8SX31</accession>
<feature type="domain" description="OmpA-like" evidence="5">
    <location>
        <begin position="2321"/>
        <end position="2450"/>
    </location>
</feature>
<feature type="compositionally biased region" description="Polar residues" evidence="4">
    <location>
        <begin position="1893"/>
        <end position="1908"/>
    </location>
</feature>
<dbReference type="GO" id="GO:0016020">
    <property type="term" value="C:membrane"/>
    <property type="evidence" value="ECO:0007669"/>
    <property type="project" value="UniProtKB-SubCell"/>
</dbReference>
<dbReference type="EMBL" id="RIBS01000002">
    <property type="protein sequence ID" value="RNF85235.1"/>
    <property type="molecule type" value="Genomic_DNA"/>
</dbReference>
<evidence type="ECO:0000256" key="1">
    <source>
        <dbReference type="ARBA" id="ARBA00004370"/>
    </source>
</evidence>
<feature type="region of interest" description="Disordered" evidence="4">
    <location>
        <begin position="1879"/>
        <end position="1910"/>
    </location>
</feature>
<evidence type="ECO:0000256" key="4">
    <source>
        <dbReference type="SAM" id="MobiDB-lite"/>
    </source>
</evidence>
<feature type="compositionally biased region" description="Low complexity" evidence="4">
    <location>
        <begin position="536"/>
        <end position="561"/>
    </location>
</feature>
<dbReference type="Pfam" id="PF00691">
    <property type="entry name" value="OmpA"/>
    <property type="match status" value="1"/>
</dbReference>
<dbReference type="CDD" id="cd07185">
    <property type="entry name" value="OmpA_C-like"/>
    <property type="match status" value="1"/>
</dbReference>
<evidence type="ECO:0000259" key="5">
    <source>
        <dbReference type="PROSITE" id="PS51123"/>
    </source>
</evidence>
<organism evidence="6 7">
    <name type="scientific">Montanilutibacter psychrotolerans</name>
    <dbReference type="NCBI Taxonomy" id="1327343"/>
    <lineage>
        <taxon>Bacteria</taxon>
        <taxon>Pseudomonadati</taxon>
        <taxon>Pseudomonadota</taxon>
        <taxon>Gammaproteobacteria</taxon>
        <taxon>Lysobacterales</taxon>
        <taxon>Lysobacteraceae</taxon>
        <taxon>Montanilutibacter</taxon>
    </lineage>
</organism>
<dbReference type="InterPro" id="IPR013783">
    <property type="entry name" value="Ig-like_fold"/>
</dbReference>
<dbReference type="SUPFAM" id="SSF56935">
    <property type="entry name" value="Porins"/>
    <property type="match status" value="1"/>
</dbReference>
<evidence type="ECO:0000256" key="2">
    <source>
        <dbReference type="ARBA" id="ARBA00023136"/>
    </source>
</evidence>
<dbReference type="InterPro" id="IPR006664">
    <property type="entry name" value="OMP_bac"/>
</dbReference>
<evidence type="ECO:0000256" key="3">
    <source>
        <dbReference type="PROSITE-ProRule" id="PRU00473"/>
    </source>
</evidence>
<dbReference type="RefSeq" id="WP_123087021.1">
    <property type="nucleotide sequence ID" value="NZ_RIBS01000002.1"/>
</dbReference>
<dbReference type="NCBIfam" id="TIGR01451">
    <property type="entry name" value="B_ant_repeat"/>
    <property type="match status" value="1"/>
</dbReference>
<dbReference type="PANTHER" id="PTHR34819">
    <property type="entry name" value="LARGE CYSTEINE-RICH PERIPLASMIC PROTEIN OMCB"/>
    <property type="match status" value="1"/>
</dbReference>
<dbReference type="PRINTS" id="PR01021">
    <property type="entry name" value="OMPADOMAIN"/>
</dbReference>
<dbReference type="InterPro" id="IPR047589">
    <property type="entry name" value="DUF11_rpt"/>
</dbReference>
<comment type="caution">
    <text evidence="6">The sequence shown here is derived from an EMBL/GenBank/DDBJ whole genome shotgun (WGS) entry which is preliminary data.</text>
</comment>
<gene>
    <name evidence="6" type="ORF">EER27_05545</name>
</gene>
<dbReference type="InterPro" id="IPR036737">
    <property type="entry name" value="OmpA-like_sf"/>
</dbReference>
<dbReference type="SUPFAM" id="SSF103088">
    <property type="entry name" value="OmpA-like"/>
    <property type="match status" value="1"/>
</dbReference>
<keyword evidence="7" id="KW-1185">Reference proteome</keyword>
<keyword evidence="2 3" id="KW-0472">Membrane</keyword>
<dbReference type="PROSITE" id="PS51123">
    <property type="entry name" value="OMPA_2"/>
    <property type="match status" value="1"/>
</dbReference>
<sequence>MASREDRFVAFKRAFLVAWLASVLCLGLAYSKATQATAPAAGTTISNQALGSYVPAGYTQQETTSSNTVHASVQAVEALLLTQDQTIARTPGSTARFAHLLTNTGNIASTYTLTISPGGSGCPGTTFELSGLKVHLDLNGNGSIDRDDPAITLGAPAAISLSPGRIASLIVEGNVPTSVTSGQACFTLTATANASGRFANNVDVTTVRNAAVIWLTKSASHPGIVVPGSTQVDYTVSGSNIGNQDAAPSETTADGSTIRVDGSARSLVLIRDAIPEGTQYVAGSLRTAMPGALRLFRLPGDPAYSFRTAGDDAAAIEVAIGLPFSLVHDASVAMTFSVRVLATAPAQILNTADVDYDDGLGPTDGRSNTVVIQTTPASIGLAKDADHPMVNRSAKGLADGTVTVTFALRAKNYGGGTLYNVQVTDALEGGGTRFGVHTPQEVPGAGQYTVVAGSLRIADMQGPGTTAAVNAAFTGASSQTGLLQSGATLPAGGEITIVFAVRFATQGHPPTLYNNATAEAALFATGPSAVSDPSVNGTDPDPDGNGDPSDNTSPTPVSTTLPVLTLQKTVTPPQRTGASGELEFEYRLTVTNIGTAAAPNVRLIDNLDCTFLMDQADGAIATWQMVGRPTAQNGLLTPATSFTGSAPCNRAQHNDPNAFASMPTQIALVLTDGSRSLAPGASETMTIRVRATLKPADIGTRVQIDNRAWAASLVSNTVGGGPDAVVMAVADDVELLLIDPQGVVYNAVTRQPVRGATVRFYRESCASAAAGPITADQIYYGETSGLYTYHSDGSVSMVTPASGEYQFYFKSPPIVERCTYRVEVAPPAGSGLAAPSTLIPAEPGTFTTCSAVVPNSAAPQGNDPTTHYLRLEAGRDGANGAICEVVHNHFPLDPAGSGGLMLQKVGDKQLAELGDFVHYTLTLTTGSGNPTVGLRFVDELPLGFAYVPGSTRVDGAKAPDPEGGQGRTLTFDYPDYSLAAGASVTVQYRLRIGVGAPTSGDAINRARAYSGTVQSNEASWRVRLTGGVFSDEAFVVGKVFLDCNRNQVQDPGELGVPGARLFIEDGTGAITDSEGKWSLYGLRPITHALKLDGTTLPEGAQLELVDNRQAGRADSRFVDLRKGNLHKANFAIAGCDDAAVVEEVKRRHAELEARPNAEGEAVRARVRLTPDGQPVRVGDVRALAASGKVTDSGSPQLNLPAPRPLIETPGMRSQSGQATTSSGFQAVAPAQVRVAPMSALPEVGGPVAPSAVPLEQALAGVDNSLAFMELKDRDTLPSRQVNVRVKGSDGVELRLKVNGEEVSVRRVGKKAALSVRNLVAWEYIGIELKPGGNLLELEAVDPFGNVRDRRSVTVIAPDQFEKIDIDAPTSVRIGVPLRFGIRLADAAGVPVTARTAVTLEASSGRWITNDLNPDEPGLQAFIEGGQGEFELMPPDEPGDGFIRAAAGEVQREAKIDFLPELRPMVGIGIAEVRVDFGTRAQGLGSRDVFEAELENWSEDFADGKGRASARLALFFKGVIKGEYLLTAAYDSEKTSRDRLFRDIRPDEYYPVYGDASTRVFDAQTTDRAYVRIDKDRSFLLYGDLTTAASPEVRQLSQVNRSLTGIKHHYENDRVRVESYASRDRLKQQIEEFPANGTSGPFYLKAAGDLFANGERVEILVRDRNQPNLIMSISPLTRFADYAIEPVSKRLLFNQPVPSLDPDLNPQSIRVTYEVDGGGPAFWVAGVDAQVKVGERVQLGMAASVDEDPDNRRKLVAATGIARLGERTTVAAELVGTRTDEKGDGLGARLELRHEGERLKAQVQVAKVDGNFDNPSSAIAPGRTEANARVEYSLTKDTRLKGEVVYSDGEDDANTRRGVAVTVQHRVNQNLTAEVGVRAGRETASPAGSFDYGTVSSPSASSNHPNGASENDLLTLRGRLTARLPFAPQARVFLEAEQALDDSDRQVVAAGGDYRINDKLRVYGRYEFISSLTGPYGLNDDQHNNVGIFGIESTYSKSGRAYSEYRLRDSFDGSSAQAAFGLRNAFRIGNGLRLQLGVEHTQALGGEAGVESTAVTSAVEYTALDWLKASGGLEMRFGDDADSLLGTAGVAWKIDPDWTLLSRLAVSSTDAKRDDGTDRFLVRQQVGIAYRPVDQDMWNALARYEYKLERLNGLTDEETASHILSAHVNVQPDPRLQISGRYAAKYSVLGMDDVRSTYWAQLVSGRAIYDLGERWDVGLQTAFLYGKGGARQWSFGVEAGYRLMTNLWLSAGYNFIGLDDPDLAGEDYLDQGAYVRLRYKFDEGLFGAARARPATPPAAVPSASREPSPPPAPVTLPASPSAVLKASELAGVAHFNFDGYGREDLVPGTMDELARVAAQWREQAAPSLLLLTVGHADKFGTSDYNQRLSERRAETVRAILIELGVEQDRVRITARGADRPVSKGCTDALTPENIACLAADRRVEILIAPHAQKGASPTAGGLLP</sequence>
<dbReference type="Gene3D" id="2.60.40.10">
    <property type="entry name" value="Immunoglobulins"/>
    <property type="match status" value="1"/>
</dbReference>
<dbReference type="InterPro" id="IPR006665">
    <property type="entry name" value="OmpA-like"/>
</dbReference>
<feature type="region of interest" description="Disordered" evidence="4">
    <location>
        <begin position="2295"/>
        <end position="2315"/>
    </location>
</feature>
<dbReference type="Gene3D" id="3.30.1330.60">
    <property type="entry name" value="OmpA-like domain"/>
    <property type="match status" value="1"/>
</dbReference>
<evidence type="ECO:0000313" key="7">
    <source>
        <dbReference type="Proteomes" id="UP000267049"/>
    </source>
</evidence>
<proteinExistence type="predicted"/>
<protein>
    <submittedName>
        <fullName evidence="6">DUF11 domain-containing protein</fullName>
    </submittedName>
</protein>
<evidence type="ECO:0000313" key="6">
    <source>
        <dbReference type="EMBL" id="RNF85235.1"/>
    </source>
</evidence>
<dbReference type="InterPro" id="IPR051172">
    <property type="entry name" value="Chlamydia_OmcB"/>
</dbReference>
<comment type="subcellular location">
    <subcellularLocation>
        <location evidence="1">Membrane</location>
    </subcellularLocation>
</comment>
<dbReference type="Proteomes" id="UP000267049">
    <property type="component" value="Unassembled WGS sequence"/>
</dbReference>